<organism evidence="5 6">
    <name type="scientific">Dioscorea cayennensis subsp. rotundata</name>
    <name type="common">White Guinea yam</name>
    <name type="synonym">Dioscorea rotundata</name>
    <dbReference type="NCBI Taxonomy" id="55577"/>
    <lineage>
        <taxon>Eukaryota</taxon>
        <taxon>Viridiplantae</taxon>
        <taxon>Streptophyta</taxon>
        <taxon>Embryophyta</taxon>
        <taxon>Tracheophyta</taxon>
        <taxon>Spermatophyta</taxon>
        <taxon>Magnoliopsida</taxon>
        <taxon>Liliopsida</taxon>
        <taxon>Dioscoreales</taxon>
        <taxon>Dioscoreaceae</taxon>
        <taxon>Dioscorea</taxon>
    </lineage>
</organism>
<dbReference type="PANTHER" id="PTHR11439">
    <property type="entry name" value="GAG-POL-RELATED RETROTRANSPOSON"/>
    <property type="match status" value="1"/>
</dbReference>
<dbReference type="Gene3D" id="3.30.420.10">
    <property type="entry name" value="Ribonuclease H-like superfamily/Ribonuclease H"/>
    <property type="match status" value="1"/>
</dbReference>
<dbReference type="InterPro" id="IPR036875">
    <property type="entry name" value="Znf_CCHC_sf"/>
</dbReference>
<dbReference type="Pfam" id="PF25597">
    <property type="entry name" value="SH3_retrovirus"/>
    <property type="match status" value="1"/>
</dbReference>
<evidence type="ECO:0000256" key="2">
    <source>
        <dbReference type="SAM" id="MobiDB-lite"/>
    </source>
</evidence>
<feature type="region of interest" description="Disordered" evidence="2">
    <location>
        <begin position="357"/>
        <end position="403"/>
    </location>
</feature>
<dbReference type="SMART" id="SM00343">
    <property type="entry name" value="ZnF_C2HC"/>
    <property type="match status" value="1"/>
</dbReference>
<keyword evidence="1" id="KW-0862">Zinc</keyword>
<dbReference type="GO" id="GO:0008270">
    <property type="term" value="F:zinc ion binding"/>
    <property type="evidence" value="ECO:0007669"/>
    <property type="project" value="UniProtKB-KW"/>
</dbReference>
<evidence type="ECO:0000259" key="4">
    <source>
        <dbReference type="PROSITE" id="PS50994"/>
    </source>
</evidence>
<feature type="compositionally biased region" description="Low complexity" evidence="2">
    <location>
        <begin position="388"/>
        <end position="397"/>
    </location>
</feature>
<evidence type="ECO:0000259" key="3">
    <source>
        <dbReference type="PROSITE" id="PS50158"/>
    </source>
</evidence>
<dbReference type="GeneID" id="120250711"/>
<proteinExistence type="predicted"/>
<dbReference type="GO" id="GO:0003676">
    <property type="term" value="F:nucleic acid binding"/>
    <property type="evidence" value="ECO:0007669"/>
    <property type="project" value="InterPro"/>
</dbReference>
<dbReference type="InterPro" id="IPR036397">
    <property type="entry name" value="RNaseH_sf"/>
</dbReference>
<dbReference type="InterPro" id="IPR013103">
    <property type="entry name" value="RVT_2"/>
</dbReference>
<keyword evidence="1" id="KW-0863">Zinc-finger</keyword>
<feature type="domain" description="Integrase catalytic" evidence="4">
    <location>
        <begin position="173"/>
        <end position="270"/>
    </location>
</feature>
<dbReference type="InterPro" id="IPR012337">
    <property type="entry name" value="RNaseH-like_sf"/>
</dbReference>
<accession>A0AB40AMK7</accession>
<dbReference type="PANTHER" id="PTHR11439:SF463">
    <property type="entry name" value="REVERSE TRANSCRIPTASE TY1_COPIA-TYPE DOMAIN-CONTAINING PROTEIN"/>
    <property type="match status" value="1"/>
</dbReference>
<sequence length="805" mass="91625">MELMRLDRKKNNLLESEGQQVTSYLERLRLALRDGISVRVIRTLSKVKNMALKAELMQQERSWWNREDYKAVESTGEFKNRSNKNNNKYGRNKMAETVGKDKDVRITENPYSKSTMGKCFKCNQPGHKSNKCPLRKTVNIVEKNEEIICELDGDEEEEYEAEKVREHLGRKLKVVRSDCGGEFTSAEFQNYCDDRGIKKEYTAPYTPQQNGVVEHKNRTVVEMARALLKTGNLPTRFWGDAVSTGVYLINRSPTQALQTKTPYEGMHGVKLVVSHLKVFGCIAFTLIPSQKLYKLDERSERCIFTGYSSESKAYKLFNPVTGKIIISRDVVFHEGSRWCWEGPKSNVQVLEFEEDKEEQVNHPQSSPISVRTSSGGVETKMQSKHSDAVSVSRSRVAPTDGTPPRKIKLLTNVYNSYTFAMHVADPTEYMEAVKSKEWQDAMNLEMDSITSNNTWELCELPAEKSPVGLKWIFKTKFNEKGEVQKHKARIVAKGYSQTQGIDYDEEEVYVSQPEGYEKKGEEHLVYRLRKALYGLKQAPRACSHEHETLLCNPVSTPLAVNEKLEEGDSDKFSDPGTYRSLIRKLLYVTHTRPDIIFPVNYLSRFMNQPSKIQFIATKQVVRYLTGTKKLGLWYSRGDDGELEAFSDSDWGGSKVDRKSTSGVFFKLGSCPISWGSRKKDVVALSTTEAEYIASTGAACQVVWLRRVLQNCGKPCSESTKLWVDNLLAIAVAKNPAHHGRTKHIDMRYHFIRGLVSEGVISLHHFSTKDQIADIFTKPLLTKKFVMFRSLLGMRSSQSRGDVDVD</sequence>
<dbReference type="InterPro" id="IPR001878">
    <property type="entry name" value="Znf_CCHC"/>
</dbReference>
<reference evidence="6" key="1">
    <citation type="submission" date="2025-08" db="UniProtKB">
        <authorList>
            <consortium name="RefSeq"/>
        </authorList>
    </citation>
    <scope>IDENTIFICATION</scope>
</reference>
<name>A0AB40AMK7_DIOCR</name>
<keyword evidence="5" id="KW-1185">Reference proteome</keyword>
<dbReference type="SUPFAM" id="SSF53098">
    <property type="entry name" value="Ribonuclease H-like"/>
    <property type="match status" value="1"/>
</dbReference>
<dbReference type="Pfam" id="PF00098">
    <property type="entry name" value="zf-CCHC"/>
    <property type="match status" value="1"/>
</dbReference>
<dbReference type="Proteomes" id="UP001515500">
    <property type="component" value="Chromosome 3"/>
</dbReference>
<keyword evidence="1" id="KW-0479">Metal-binding</keyword>
<dbReference type="InterPro" id="IPR043502">
    <property type="entry name" value="DNA/RNA_pol_sf"/>
</dbReference>
<feature type="domain" description="CCHC-type" evidence="3">
    <location>
        <begin position="118"/>
        <end position="133"/>
    </location>
</feature>
<evidence type="ECO:0000313" key="6">
    <source>
        <dbReference type="RefSeq" id="XP_039115486.1"/>
    </source>
</evidence>
<dbReference type="RefSeq" id="XP_039115486.1">
    <property type="nucleotide sequence ID" value="XM_039259552.1"/>
</dbReference>
<dbReference type="InterPro" id="IPR057670">
    <property type="entry name" value="SH3_retrovirus"/>
</dbReference>
<dbReference type="SUPFAM" id="SSF56672">
    <property type="entry name" value="DNA/RNA polymerases"/>
    <property type="match status" value="1"/>
</dbReference>
<dbReference type="Pfam" id="PF07727">
    <property type="entry name" value="RVT_2"/>
    <property type="match status" value="1"/>
</dbReference>
<dbReference type="SUPFAM" id="SSF57756">
    <property type="entry name" value="Retrovirus zinc finger-like domains"/>
    <property type="match status" value="1"/>
</dbReference>
<dbReference type="AlphaFoldDB" id="A0AB40AMK7"/>
<evidence type="ECO:0000313" key="5">
    <source>
        <dbReference type="Proteomes" id="UP001515500"/>
    </source>
</evidence>
<evidence type="ECO:0000256" key="1">
    <source>
        <dbReference type="PROSITE-ProRule" id="PRU00047"/>
    </source>
</evidence>
<feature type="compositionally biased region" description="Polar residues" evidence="2">
    <location>
        <begin position="361"/>
        <end position="376"/>
    </location>
</feature>
<dbReference type="PROSITE" id="PS50158">
    <property type="entry name" value="ZF_CCHC"/>
    <property type="match status" value="1"/>
</dbReference>
<dbReference type="PROSITE" id="PS50994">
    <property type="entry name" value="INTEGRASE"/>
    <property type="match status" value="1"/>
</dbReference>
<dbReference type="InterPro" id="IPR001584">
    <property type="entry name" value="Integrase_cat-core"/>
</dbReference>
<protein>
    <submittedName>
        <fullName evidence="6">Uncharacterized protein LOC120250711</fullName>
    </submittedName>
</protein>
<dbReference type="GO" id="GO:0015074">
    <property type="term" value="P:DNA integration"/>
    <property type="evidence" value="ECO:0007669"/>
    <property type="project" value="InterPro"/>
</dbReference>
<gene>
    <name evidence="6" type="primary">LOC120250711</name>
</gene>
<dbReference type="CDD" id="cd09272">
    <property type="entry name" value="RNase_HI_RT_Ty1"/>
    <property type="match status" value="1"/>
</dbReference>